<organism evidence="1 2">
    <name type="scientific">Azospirillum ramasamyi</name>
    <dbReference type="NCBI Taxonomy" id="682998"/>
    <lineage>
        <taxon>Bacteria</taxon>
        <taxon>Pseudomonadati</taxon>
        <taxon>Pseudomonadota</taxon>
        <taxon>Alphaproteobacteria</taxon>
        <taxon>Rhodospirillales</taxon>
        <taxon>Azospirillaceae</taxon>
        <taxon>Azospirillum</taxon>
    </lineage>
</organism>
<reference evidence="1 2" key="1">
    <citation type="submission" date="2018-06" db="EMBL/GenBank/DDBJ databases">
        <title>Complete genome sequencing of Azospirillum sp. M2T2B2.</title>
        <authorList>
            <person name="Heo J."/>
            <person name="Kim S.-J."/>
            <person name="Kwon S.-W."/>
            <person name="Anandham R."/>
        </authorList>
    </citation>
    <scope>NUCLEOTIDE SEQUENCE [LARGE SCALE GENOMIC DNA]</scope>
    <source>
        <strain evidence="1 2">M2T2B2</strain>
        <plasmid evidence="1 2">unnamed1</plasmid>
    </source>
</reference>
<evidence type="ECO:0000313" key="1">
    <source>
        <dbReference type="EMBL" id="AWU95257.1"/>
    </source>
</evidence>
<dbReference type="EMBL" id="CP029830">
    <property type="protein sequence ID" value="AWU95257.1"/>
    <property type="molecule type" value="Genomic_DNA"/>
</dbReference>
<name>A0A2U9S8F2_9PROT</name>
<proteinExistence type="predicted"/>
<dbReference type="RefSeq" id="WP_111068029.1">
    <property type="nucleotide sequence ID" value="NZ_CP029830.1"/>
</dbReference>
<dbReference type="KEGG" id="azm:DM194_12890"/>
<dbReference type="PROSITE" id="PS51257">
    <property type="entry name" value="PROKAR_LIPOPROTEIN"/>
    <property type="match status" value="1"/>
</dbReference>
<gene>
    <name evidence="1" type="ORF">DM194_12890</name>
</gene>
<evidence type="ECO:0000313" key="2">
    <source>
        <dbReference type="Proteomes" id="UP000249605"/>
    </source>
</evidence>
<dbReference type="OrthoDB" id="7348069at2"/>
<sequence length="152" mass="14684">MGRVRSMGAAVILLGGTAAILAGCATGPDPEVARRAQTTMIGMSKADLLACAGVPDRQASASGREYYTYVAPPTVAYSPGSSIGIGAGSFGSSSGVGLGLGFGVPVGGGTSTGCEATVVLGPRGTVEQVSYPAGASLSACTPIVSNCVGPRG</sequence>
<dbReference type="AlphaFoldDB" id="A0A2U9S8F2"/>
<accession>A0A2U9S8F2</accession>
<keyword evidence="2" id="KW-1185">Reference proteome</keyword>
<keyword evidence="1" id="KW-0614">Plasmid</keyword>
<protein>
    <submittedName>
        <fullName evidence="1">Uncharacterized protein</fullName>
    </submittedName>
</protein>
<geneLocation type="plasmid" evidence="1 2">
    <name>unnamed1</name>
</geneLocation>
<dbReference type="Proteomes" id="UP000249605">
    <property type="component" value="Plasmid unnamed1"/>
</dbReference>